<protein>
    <submittedName>
        <fullName evidence="1">Uncharacterized protein</fullName>
    </submittedName>
</protein>
<organism evidence="1 2">
    <name type="scientific">Mycena albidolilacea</name>
    <dbReference type="NCBI Taxonomy" id="1033008"/>
    <lineage>
        <taxon>Eukaryota</taxon>
        <taxon>Fungi</taxon>
        <taxon>Dikarya</taxon>
        <taxon>Basidiomycota</taxon>
        <taxon>Agaricomycotina</taxon>
        <taxon>Agaricomycetes</taxon>
        <taxon>Agaricomycetidae</taxon>
        <taxon>Agaricales</taxon>
        <taxon>Marasmiineae</taxon>
        <taxon>Mycenaceae</taxon>
        <taxon>Mycena</taxon>
    </lineage>
</organism>
<sequence>MALNEDSSHVIDIQSPRSVRLSANTRYTVWRWENSARLKSRVESSYAGVLSVIIQNEAKFSFNATKSKFNSLLAIHSLAKNYVTETGVVALVDSLDPTICEATALVAAIAAMRPALLTVDFAINVTSKDSAAGLAWHKLHSKAVRAKKEAKILSGVFSHCEKQDFPNTRPHSIEDFIANNPGDRSPESFLHPHIVYCKHTSEIKQGKVLADTKCRPEADVVVDKDAGYYVVKPDESVIFLNKENKVKLVSLRGILHDTPTSKDLYEWLEAVIATACSEQRDVRPNHDGTMVQVGWNAGPHHVQTIAAVTDAVGETGLPKLATRNVAEGLRYRLLIGGILYEFPLYDRAPCEGLFTQNYASYLLGNPTPDARLIQTHCHVP</sequence>
<comment type="caution">
    <text evidence="1">The sequence shown here is derived from an EMBL/GenBank/DDBJ whole genome shotgun (WGS) entry which is preliminary data.</text>
</comment>
<name>A0AAD7AD12_9AGAR</name>
<accession>A0AAD7AD12</accession>
<keyword evidence="2" id="KW-1185">Reference proteome</keyword>
<evidence type="ECO:0000313" key="2">
    <source>
        <dbReference type="Proteomes" id="UP001218218"/>
    </source>
</evidence>
<proteinExistence type="predicted"/>
<dbReference type="AlphaFoldDB" id="A0AAD7AD12"/>
<gene>
    <name evidence="1" type="ORF">DFH08DRAFT_1052528</name>
</gene>
<evidence type="ECO:0000313" key="1">
    <source>
        <dbReference type="EMBL" id="KAJ7355490.1"/>
    </source>
</evidence>
<dbReference type="EMBL" id="JARIHO010000009">
    <property type="protein sequence ID" value="KAJ7355490.1"/>
    <property type="molecule type" value="Genomic_DNA"/>
</dbReference>
<reference evidence="1" key="1">
    <citation type="submission" date="2023-03" db="EMBL/GenBank/DDBJ databases">
        <title>Massive genome expansion in bonnet fungi (Mycena s.s.) driven by repeated elements and novel gene families across ecological guilds.</title>
        <authorList>
            <consortium name="Lawrence Berkeley National Laboratory"/>
            <person name="Harder C.B."/>
            <person name="Miyauchi S."/>
            <person name="Viragh M."/>
            <person name="Kuo A."/>
            <person name="Thoen E."/>
            <person name="Andreopoulos B."/>
            <person name="Lu D."/>
            <person name="Skrede I."/>
            <person name="Drula E."/>
            <person name="Henrissat B."/>
            <person name="Morin E."/>
            <person name="Kohler A."/>
            <person name="Barry K."/>
            <person name="LaButti K."/>
            <person name="Morin E."/>
            <person name="Salamov A."/>
            <person name="Lipzen A."/>
            <person name="Mereny Z."/>
            <person name="Hegedus B."/>
            <person name="Baldrian P."/>
            <person name="Stursova M."/>
            <person name="Weitz H."/>
            <person name="Taylor A."/>
            <person name="Grigoriev I.V."/>
            <person name="Nagy L.G."/>
            <person name="Martin F."/>
            <person name="Kauserud H."/>
        </authorList>
    </citation>
    <scope>NUCLEOTIDE SEQUENCE</scope>
    <source>
        <strain evidence="1">CBHHK002</strain>
    </source>
</reference>
<dbReference type="Proteomes" id="UP001218218">
    <property type="component" value="Unassembled WGS sequence"/>
</dbReference>